<protein>
    <recommendedName>
        <fullName evidence="3">Winged helix-turn-helix domain-containing protein</fullName>
    </recommendedName>
</protein>
<comment type="caution">
    <text evidence="1">The sequence shown here is derived from an EMBL/GenBank/DDBJ whole genome shotgun (WGS) entry which is preliminary data.</text>
</comment>
<gene>
    <name evidence="1" type="ORF">DB30_06359</name>
</gene>
<proteinExistence type="predicted"/>
<evidence type="ECO:0000313" key="1">
    <source>
        <dbReference type="EMBL" id="KIG14773.1"/>
    </source>
</evidence>
<dbReference type="Pfam" id="PF06224">
    <property type="entry name" value="AlkZ-like"/>
    <property type="match status" value="1"/>
</dbReference>
<reference evidence="1 2" key="1">
    <citation type="submission" date="2014-12" db="EMBL/GenBank/DDBJ databases">
        <title>Genome assembly of Enhygromyxa salina DSM 15201.</title>
        <authorList>
            <person name="Sharma G."/>
            <person name="Subramanian S."/>
        </authorList>
    </citation>
    <scope>NUCLEOTIDE SEQUENCE [LARGE SCALE GENOMIC DNA]</scope>
    <source>
        <strain evidence="1 2">DSM 15201</strain>
    </source>
</reference>
<dbReference type="PANTHER" id="PTHR30528:SF0">
    <property type="entry name" value="CYTOPLASMIC PROTEIN"/>
    <property type="match status" value="1"/>
</dbReference>
<accession>A0A0C1ZUQ2</accession>
<dbReference type="InterPro" id="IPR009351">
    <property type="entry name" value="AlkZ-like"/>
</dbReference>
<evidence type="ECO:0008006" key="3">
    <source>
        <dbReference type="Google" id="ProtNLM"/>
    </source>
</evidence>
<name>A0A0C1ZUQ2_9BACT</name>
<dbReference type="AlphaFoldDB" id="A0A0C1ZUQ2"/>
<organism evidence="1 2">
    <name type="scientific">Enhygromyxa salina</name>
    <dbReference type="NCBI Taxonomy" id="215803"/>
    <lineage>
        <taxon>Bacteria</taxon>
        <taxon>Pseudomonadati</taxon>
        <taxon>Myxococcota</taxon>
        <taxon>Polyangia</taxon>
        <taxon>Nannocystales</taxon>
        <taxon>Nannocystaceae</taxon>
        <taxon>Enhygromyxa</taxon>
    </lineage>
</organism>
<dbReference type="Proteomes" id="UP000031599">
    <property type="component" value="Unassembled WGS sequence"/>
</dbReference>
<evidence type="ECO:0000313" key="2">
    <source>
        <dbReference type="Proteomes" id="UP000031599"/>
    </source>
</evidence>
<sequence length="395" mass="45386">MVATLTTDAARRIALEAQGFARKRKSDSPGPRQYASVMARLGLIQLDSVNVCARSHYMPFYARLGAYDQQHLDTWLNTRERHFEYWAHEASVMPVEQYPLWRWRMAEWRRWKRAELVLQQHPKLERDVLRQVSERGPISVKQLIAPSGRTKPWWGYGPGKIALETLFGEGKLTALRGKGFTRLYDLPERAIPKSIRLDDRYDKHLAHHELLLRATRHLGIGTARDIADYHRLQITVARPMLAELAAAGHIDEVAVNGWKGPVYRDPAARCPRAIRGATLLSPFDPLTWNRARAERIFNFRYRIEIYTPREKREYGYYVLPFMLDGELVARVDLKADRQGGTLRVPSAFIEPGRDKARVAKALATELERFATWLGLGSVSLGRKGDLIRDLRRAST</sequence>
<dbReference type="PANTHER" id="PTHR30528">
    <property type="entry name" value="CYTOPLASMIC PROTEIN"/>
    <property type="match status" value="1"/>
</dbReference>
<dbReference type="EMBL" id="JMCC02000066">
    <property type="protein sequence ID" value="KIG14773.1"/>
    <property type="molecule type" value="Genomic_DNA"/>
</dbReference>